<dbReference type="OrthoDB" id="3062033at2759"/>
<evidence type="ECO:0008006" key="5">
    <source>
        <dbReference type="Google" id="ProtNLM"/>
    </source>
</evidence>
<feature type="chain" id="PRO_5021366253" description="Extracellular membrane protein CFEM domain-containing protein" evidence="2">
    <location>
        <begin position="23"/>
        <end position="210"/>
    </location>
</feature>
<feature type="signal peptide" evidence="2">
    <location>
        <begin position="1"/>
        <end position="22"/>
    </location>
</feature>
<evidence type="ECO:0000256" key="1">
    <source>
        <dbReference type="SAM" id="MobiDB-lite"/>
    </source>
</evidence>
<reference evidence="3 4" key="1">
    <citation type="journal article" date="2019" name="Nat. Ecol. Evol.">
        <title>Megaphylogeny resolves global patterns of mushroom evolution.</title>
        <authorList>
            <person name="Varga T."/>
            <person name="Krizsan K."/>
            <person name="Foldi C."/>
            <person name="Dima B."/>
            <person name="Sanchez-Garcia M."/>
            <person name="Sanchez-Ramirez S."/>
            <person name="Szollosi G.J."/>
            <person name="Szarkandi J.G."/>
            <person name="Papp V."/>
            <person name="Albert L."/>
            <person name="Andreopoulos W."/>
            <person name="Angelini C."/>
            <person name="Antonin V."/>
            <person name="Barry K.W."/>
            <person name="Bougher N.L."/>
            <person name="Buchanan P."/>
            <person name="Buyck B."/>
            <person name="Bense V."/>
            <person name="Catcheside P."/>
            <person name="Chovatia M."/>
            <person name="Cooper J."/>
            <person name="Damon W."/>
            <person name="Desjardin D."/>
            <person name="Finy P."/>
            <person name="Geml J."/>
            <person name="Haridas S."/>
            <person name="Hughes K."/>
            <person name="Justo A."/>
            <person name="Karasinski D."/>
            <person name="Kautmanova I."/>
            <person name="Kiss B."/>
            <person name="Kocsube S."/>
            <person name="Kotiranta H."/>
            <person name="LaButti K.M."/>
            <person name="Lechner B.E."/>
            <person name="Liimatainen K."/>
            <person name="Lipzen A."/>
            <person name="Lukacs Z."/>
            <person name="Mihaltcheva S."/>
            <person name="Morgado L.N."/>
            <person name="Niskanen T."/>
            <person name="Noordeloos M.E."/>
            <person name="Ohm R.A."/>
            <person name="Ortiz-Santana B."/>
            <person name="Ovrebo C."/>
            <person name="Racz N."/>
            <person name="Riley R."/>
            <person name="Savchenko A."/>
            <person name="Shiryaev A."/>
            <person name="Soop K."/>
            <person name="Spirin V."/>
            <person name="Szebenyi C."/>
            <person name="Tomsovsky M."/>
            <person name="Tulloss R.E."/>
            <person name="Uehling J."/>
            <person name="Grigoriev I.V."/>
            <person name="Vagvolgyi C."/>
            <person name="Papp T."/>
            <person name="Martin F.M."/>
            <person name="Miettinen O."/>
            <person name="Hibbett D.S."/>
            <person name="Nagy L.G."/>
        </authorList>
    </citation>
    <scope>NUCLEOTIDE SEQUENCE [LARGE SCALE GENOMIC DNA]</scope>
    <source>
        <strain evidence="3 4">FP101781</strain>
    </source>
</reference>
<proteinExistence type="predicted"/>
<gene>
    <name evidence="3" type="ORF">FA13DRAFT_1796236</name>
</gene>
<evidence type="ECO:0000313" key="3">
    <source>
        <dbReference type="EMBL" id="TEB25733.1"/>
    </source>
</evidence>
<accession>A0A4Y7SV44</accession>
<organism evidence="3 4">
    <name type="scientific">Coprinellus micaceus</name>
    <name type="common">Glistening ink-cap mushroom</name>
    <name type="synonym">Coprinus micaceus</name>
    <dbReference type="NCBI Taxonomy" id="71717"/>
    <lineage>
        <taxon>Eukaryota</taxon>
        <taxon>Fungi</taxon>
        <taxon>Dikarya</taxon>
        <taxon>Basidiomycota</taxon>
        <taxon>Agaricomycotina</taxon>
        <taxon>Agaricomycetes</taxon>
        <taxon>Agaricomycetidae</taxon>
        <taxon>Agaricales</taxon>
        <taxon>Agaricineae</taxon>
        <taxon>Psathyrellaceae</taxon>
        <taxon>Coprinellus</taxon>
    </lineage>
</organism>
<feature type="region of interest" description="Disordered" evidence="1">
    <location>
        <begin position="159"/>
        <end position="183"/>
    </location>
</feature>
<keyword evidence="2" id="KW-0732">Signal</keyword>
<dbReference type="EMBL" id="QPFP01000054">
    <property type="protein sequence ID" value="TEB25733.1"/>
    <property type="molecule type" value="Genomic_DNA"/>
</dbReference>
<comment type="caution">
    <text evidence="3">The sequence shown here is derived from an EMBL/GenBank/DDBJ whole genome shotgun (WGS) entry which is preliminary data.</text>
</comment>
<protein>
    <recommendedName>
        <fullName evidence="5">Extracellular membrane protein CFEM domain-containing protein</fullName>
    </recommendedName>
</protein>
<sequence>MRVPLAVARFVILGVLTSQVIGGVIEAQAGFKHLFSRQTGVCDTACATMQNALDICQTTSCLCTSTVAAALNQCVNCHWQESPAPATLNATNTLIDHYYDQTCEGFPGLPQASVTTSIVGSTTGTISSPSLAPITSRSTVTSIIADPTTRTLPTQTVVRSPTTVSNAAGSTNTETSPGSGLGGNGALSNAREAKWGAVVLASAVLCVLVM</sequence>
<name>A0A4Y7SV44_COPMI</name>
<evidence type="ECO:0000256" key="2">
    <source>
        <dbReference type="SAM" id="SignalP"/>
    </source>
</evidence>
<dbReference type="AlphaFoldDB" id="A0A4Y7SV44"/>
<dbReference type="Proteomes" id="UP000298030">
    <property type="component" value="Unassembled WGS sequence"/>
</dbReference>
<evidence type="ECO:0000313" key="4">
    <source>
        <dbReference type="Proteomes" id="UP000298030"/>
    </source>
</evidence>
<feature type="compositionally biased region" description="Polar residues" evidence="1">
    <location>
        <begin position="159"/>
        <end position="177"/>
    </location>
</feature>
<keyword evidence="4" id="KW-1185">Reference proteome</keyword>